<comment type="caution">
    <text evidence="2">The sequence shown here is derived from an EMBL/GenBank/DDBJ whole genome shotgun (WGS) entry which is preliminary data.</text>
</comment>
<dbReference type="Proteomes" id="UP001239445">
    <property type="component" value="Unassembled WGS sequence"/>
</dbReference>
<evidence type="ECO:0000313" key="3">
    <source>
        <dbReference type="Proteomes" id="UP001239445"/>
    </source>
</evidence>
<feature type="compositionally biased region" description="Polar residues" evidence="1">
    <location>
        <begin position="244"/>
        <end position="273"/>
    </location>
</feature>
<evidence type="ECO:0000256" key="1">
    <source>
        <dbReference type="SAM" id="MobiDB-lite"/>
    </source>
</evidence>
<accession>A0AAJ0B5A3</accession>
<protein>
    <submittedName>
        <fullName evidence="2">Uncharacterized protein</fullName>
    </submittedName>
</protein>
<name>A0AAJ0B5A3_9PEZI</name>
<sequence>MPILQRGMLPDLEETVDLLSEYYGSVLNKASNGNGPLVEHGIICEVLGFVCDHWKMALVDAVSWDGAKAYIEGCTALLLDMAAVEPPMEIVALLGASTFCNWMFNAIVGPHLGDEFDEMYKPVEDGCEKIFGEEKTQTMFHRDPVQLIDLRGVLRIAARLGKRAQKDHYVSAVPTGCFCATDTASNGFCVQDAPNCGQTIGLVPDKCAGSDDCPSGYICTVSPQCGNKICLNAASCLGSGFDSQSAPDGNTTSPPVTTAPSQPGASSNPSSGTFPPDITPVSTQLSGWQFQLLDGSGYQVSDADYFPPSFVSYGGKKTVDTVCIRFDELDVELPDQTIHAGVPFSFESRLTPNTDTCCLGLFSGTECDPSAGAWQHVCSYSPERKNVKTSLVVKAFQVYNCKGLL</sequence>
<feature type="region of interest" description="Disordered" evidence="1">
    <location>
        <begin position="244"/>
        <end position="278"/>
    </location>
</feature>
<dbReference type="EMBL" id="MU839843">
    <property type="protein sequence ID" value="KAK1751069.1"/>
    <property type="molecule type" value="Genomic_DNA"/>
</dbReference>
<dbReference type="AlphaFoldDB" id="A0AAJ0B5A3"/>
<gene>
    <name evidence="2" type="ORF">QBC47DRAFT_417497</name>
</gene>
<organism evidence="2 3">
    <name type="scientific">Echria macrotheca</name>
    <dbReference type="NCBI Taxonomy" id="438768"/>
    <lineage>
        <taxon>Eukaryota</taxon>
        <taxon>Fungi</taxon>
        <taxon>Dikarya</taxon>
        <taxon>Ascomycota</taxon>
        <taxon>Pezizomycotina</taxon>
        <taxon>Sordariomycetes</taxon>
        <taxon>Sordariomycetidae</taxon>
        <taxon>Sordariales</taxon>
        <taxon>Schizotheciaceae</taxon>
        <taxon>Echria</taxon>
    </lineage>
</organism>
<reference evidence="2" key="1">
    <citation type="submission" date="2023-06" db="EMBL/GenBank/DDBJ databases">
        <title>Genome-scale phylogeny and comparative genomics of the fungal order Sordariales.</title>
        <authorList>
            <consortium name="Lawrence Berkeley National Laboratory"/>
            <person name="Hensen N."/>
            <person name="Bonometti L."/>
            <person name="Westerberg I."/>
            <person name="Brannstrom I.O."/>
            <person name="Guillou S."/>
            <person name="Cros-Aarteil S."/>
            <person name="Calhoun S."/>
            <person name="Haridas S."/>
            <person name="Kuo A."/>
            <person name="Mondo S."/>
            <person name="Pangilinan J."/>
            <person name="Riley R."/>
            <person name="Labutti K."/>
            <person name="Andreopoulos B."/>
            <person name="Lipzen A."/>
            <person name="Chen C."/>
            <person name="Yanf M."/>
            <person name="Daum C."/>
            <person name="Ng V."/>
            <person name="Clum A."/>
            <person name="Steindorff A."/>
            <person name="Ohm R."/>
            <person name="Martin F."/>
            <person name="Silar P."/>
            <person name="Natvig D."/>
            <person name="Lalanne C."/>
            <person name="Gautier V."/>
            <person name="Ament-Velasquez S.L."/>
            <person name="Kruys A."/>
            <person name="Hutchinson M.I."/>
            <person name="Powell A.J."/>
            <person name="Barry K."/>
            <person name="Miller A.N."/>
            <person name="Grigoriev I.V."/>
            <person name="Debuchy R."/>
            <person name="Gladieux P."/>
            <person name="Thoren M.H."/>
            <person name="Johannesson H."/>
        </authorList>
    </citation>
    <scope>NUCLEOTIDE SEQUENCE</scope>
    <source>
        <strain evidence="2">PSN4</strain>
    </source>
</reference>
<proteinExistence type="predicted"/>
<keyword evidence="3" id="KW-1185">Reference proteome</keyword>
<evidence type="ECO:0000313" key="2">
    <source>
        <dbReference type="EMBL" id="KAK1751069.1"/>
    </source>
</evidence>